<evidence type="ECO:0000313" key="6">
    <source>
        <dbReference type="Proteomes" id="UP000054740"/>
    </source>
</evidence>
<feature type="domain" description="HTH araC/xylS-type" evidence="4">
    <location>
        <begin position="211"/>
        <end position="309"/>
    </location>
</feature>
<dbReference type="Proteomes" id="UP000054740">
    <property type="component" value="Unassembled WGS sequence"/>
</dbReference>
<evidence type="ECO:0000256" key="2">
    <source>
        <dbReference type="ARBA" id="ARBA00023125"/>
    </source>
</evidence>
<accession>A0A158G3I4</accession>
<dbReference type="PRINTS" id="PR00032">
    <property type="entry name" value="HTHARAC"/>
</dbReference>
<name>A0A158G3I4_CABCO</name>
<keyword evidence="6" id="KW-1185">Reference proteome</keyword>
<protein>
    <submittedName>
        <fullName evidence="5">AraC family transcriptional regulator</fullName>
    </submittedName>
</protein>
<organism evidence="5 6">
    <name type="scientific">Caballeronia cordobensis</name>
    <name type="common">Burkholderia cordobensis</name>
    <dbReference type="NCBI Taxonomy" id="1353886"/>
    <lineage>
        <taxon>Bacteria</taxon>
        <taxon>Pseudomonadati</taxon>
        <taxon>Pseudomonadota</taxon>
        <taxon>Betaproteobacteria</taxon>
        <taxon>Burkholderiales</taxon>
        <taxon>Burkholderiaceae</taxon>
        <taxon>Caballeronia</taxon>
    </lineage>
</organism>
<dbReference type="Gene3D" id="1.10.10.60">
    <property type="entry name" value="Homeodomain-like"/>
    <property type="match status" value="2"/>
</dbReference>
<dbReference type="EMBL" id="FCNY02000003">
    <property type="protein sequence ID" value="SAL25970.1"/>
    <property type="molecule type" value="Genomic_DNA"/>
</dbReference>
<dbReference type="PROSITE" id="PS01124">
    <property type="entry name" value="HTH_ARAC_FAMILY_2"/>
    <property type="match status" value="1"/>
</dbReference>
<evidence type="ECO:0000256" key="1">
    <source>
        <dbReference type="ARBA" id="ARBA00023015"/>
    </source>
</evidence>
<dbReference type="PROSITE" id="PS00041">
    <property type="entry name" value="HTH_ARAC_FAMILY_1"/>
    <property type="match status" value="1"/>
</dbReference>
<dbReference type="InterPro" id="IPR018062">
    <property type="entry name" value="HTH_AraC-typ_CS"/>
</dbReference>
<evidence type="ECO:0000313" key="5">
    <source>
        <dbReference type="EMBL" id="SAL25970.1"/>
    </source>
</evidence>
<dbReference type="InterPro" id="IPR020449">
    <property type="entry name" value="Tscrpt_reg_AraC-type_HTH"/>
</dbReference>
<keyword evidence="2" id="KW-0238">DNA-binding</keyword>
<dbReference type="InterPro" id="IPR050204">
    <property type="entry name" value="AraC_XylS_family_regulators"/>
</dbReference>
<reference evidence="6" key="1">
    <citation type="submission" date="2016-01" db="EMBL/GenBank/DDBJ databases">
        <authorList>
            <person name="Peeters C."/>
        </authorList>
    </citation>
    <scope>NUCLEOTIDE SEQUENCE [LARGE SCALE GENOMIC DNA]</scope>
</reference>
<dbReference type="RefSeq" id="WP_014252156.1">
    <property type="nucleotide sequence ID" value="NZ_FCNY02000003.1"/>
</dbReference>
<dbReference type="SMART" id="SM00342">
    <property type="entry name" value="HTH_ARAC"/>
    <property type="match status" value="1"/>
</dbReference>
<dbReference type="PANTHER" id="PTHR46796">
    <property type="entry name" value="HTH-TYPE TRANSCRIPTIONAL ACTIVATOR RHAS-RELATED"/>
    <property type="match status" value="1"/>
</dbReference>
<dbReference type="InterPro" id="IPR009057">
    <property type="entry name" value="Homeodomain-like_sf"/>
</dbReference>
<evidence type="ECO:0000259" key="4">
    <source>
        <dbReference type="PROSITE" id="PS01124"/>
    </source>
</evidence>
<proteinExistence type="predicted"/>
<keyword evidence="1" id="KW-0805">Transcription regulation</keyword>
<dbReference type="GO" id="GO:0003700">
    <property type="term" value="F:DNA-binding transcription factor activity"/>
    <property type="evidence" value="ECO:0007669"/>
    <property type="project" value="InterPro"/>
</dbReference>
<evidence type="ECO:0000256" key="3">
    <source>
        <dbReference type="ARBA" id="ARBA00023163"/>
    </source>
</evidence>
<gene>
    <name evidence="5" type="ORF">AWB70_01469</name>
</gene>
<dbReference type="PANTHER" id="PTHR46796:SF14">
    <property type="entry name" value="TRANSCRIPTIONAL REGULATORY PROTEIN"/>
    <property type="match status" value="1"/>
</dbReference>
<dbReference type="SUPFAM" id="SSF46689">
    <property type="entry name" value="Homeodomain-like"/>
    <property type="match status" value="2"/>
</dbReference>
<sequence length="314" mass="34640">MTLTLLSPPQTPARSPLIQLEDRWRHPGLSSHSPTTTDAGKIALTRWLHHGEAPLEASNDGCGTFHCISLNLKCASLMFHHAGRKLVHGRVPAGVVQITAPGTRVSARFESAMDVLHLFVPQQVLAECHDDLFHRRHAGDIVLDDPKLIRDPALERLGQALAVCKTEGAALGSLFIDSMSLAIVSRLVARHFSTPVARGREPSALPQWRINRVSEFVDAHLAENISLADIAASTGLTRMHFAAQFRRATGMRPHEYLLQKRIERAQELLRTSKHSMLDVALGCGFRSQAHFTTVFKRLVGATPKHWQTITLDAA</sequence>
<keyword evidence="3" id="KW-0804">Transcription</keyword>
<dbReference type="AlphaFoldDB" id="A0A158G3I4"/>
<dbReference type="InterPro" id="IPR018060">
    <property type="entry name" value="HTH_AraC"/>
</dbReference>
<dbReference type="Pfam" id="PF12833">
    <property type="entry name" value="HTH_18"/>
    <property type="match status" value="1"/>
</dbReference>
<dbReference type="GO" id="GO:0043565">
    <property type="term" value="F:sequence-specific DNA binding"/>
    <property type="evidence" value="ECO:0007669"/>
    <property type="project" value="InterPro"/>
</dbReference>